<keyword evidence="14" id="KW-0443">Lipid metabolism</keyword>
<dbReference type="OrthoDB" id="9799199at2"/>
<accession>Q2LTR0</accession>
<comment type="subcellular location">
    <subcellularLocation>
        <location evidence="2">Cell membrane</location>
        <topology evidence="2">Multi-pass membrane protein</topology>
    </subcellularLocation>
</comment>
<evidence type="ECO:0000256" key="6">
    <source>
        <dbReference type="ARBA" id="ARBA00012487"/>
    </source>
</evidence>
<dbReference type="STRING" id="56780.SYN_00917"/>
<dbReference type="HOGENOM" id="CLU_037294_3_1_7"/>
<keyword evidence="15 19" id="KW-0472">Membrane</keyword>
<evidence type="ECO:0000256" key="12">
    <source>
        <dbReference type="ARBA" id="ARBA00022695"/>
    </source>
</evidence>
<dbReference type="eggNOG" id="COG4589">
    <property type="taxonomic scope" value="Bacteria"/>
</dbReference>
<name>Q2LTR0_SYNAS</name>
<dbReference type="EMBL" id="CP000252">
    <property type="protein sequence ID" value="ABC77469.1"/>
    <property type="molecule type" value="Genomic_DNA"/>
</dbReference>
<proteinExistence type="inferred from homology"/>
<dbReference type="AlphaFoldDB" id="Q2LTR0"/>
<dbReference type="PROSITE" id="PS01315">
    <property type="entry name" value="CDS"/>
    <property type="match status" value="1"/>
</dbReference>
<keyword evidence="10 18" id="KW-0808">Transferase</keyword>
<organism evidence="20 21">
    <name type="scientific">Syntrophus aciditrophicus (strain SB)</name>
    <dbReference type="NCBI Taxonomy" id="56780"/>
    <lineage>
        <taxon>Bacteria</taxon>
        <taxon>Pseudomonadati</taxon>
        <taxon>Thermodesulfobacteriota</taxon>
        <taxon>Syntrophia</taxon>
        <taxon>Syntrophales</taxon>
        <taxon>Syntrophaceae</taxon>
        <taxon>Syntrophus</taxon>
    </lineage>
</organism>
<reference evidence="20 21" key="1">
    <citation type="journal article" date="2007" name="Proc. Natl. Acad. Sci. U.S.A.">
        <title>The genome of Syntrophus aciditrophicus: life at the thermodynamic limit of microbial growth.</title>
        <authorList>
            <person name="McInerney M.J."/>
            <person name="Rohlin L."/>
            <person name="Mouttaki H."/>
            <person name="Kim U."/>
            <person name="Krupp R.S."/>
            <person name="Rios-Hernandez L."/>
            <person name="Sieber J."/>
            <person name="Struchtemeyer C.G."/>
            <person name="Bhattacharyya A."/>
            <person name="Campbell J.W."/>
            <person name="Gunsalus R.P."/>
        </authorList>
    </citation>
    <scope>NUCLEOTIDE SEQUENCE [LARGE SCALE GENOMIC DNA]</scope>
    <source>
        <strain evidence="20 21">SB</strain>
    </source>
</reference>
<evidence type="ECO:0000256" key="1">
    <source>
        <dbReference type="ARBA" id="ARBA00001698"/>
    </source>
</evidence>
<evidence type="ECO:0000256" key="3">
    <source>
        <dbReference type="ARBA" id="ARBA00005119"/>
    </source>
</evidence>
<keyword evidence="13 19" id="KW-1133">Transmembrane helix</keyword>
<feature type="transmembrane region" description="Helical" evidence="19">
    <location>
        <begin position="30"/>
        <end position="47"/>
    </location>
</feature>
<evidence type="ECO:0000256" key="13">
    <source>
        <dbReference type="ARBA" id="ARBA00022989"/>
    </source>
</evidence>
<dbReference type="GO" id="GO:0005886">
    <property type="term" value="C:plasma membrane"/>
    <property type="evidence" value="ECO:0007669"/>
    <property type="project" value="UniProtKB-SubCell"/>
</dbReference>
<evidence type="ECO:0000256" key="18">
    <source>
        <dbReference type="RuleBase" id="RU003938"/>
    </source>
</evidence>
<dbReference type="Pfam" id="PF01148">
    <property type="entry name" value="CTP_transf_1"/>
    <property type="match status" value="1"/>
</dbReference>
<dbReference type="FunCoup" id="Q2LTR0">
    <property type="interactions" value="210"/>
</dbReference>
<evidence type="ECO:0000256" key="16">
    <source>
        <dbReference type="ARBA" id="ARBA00023209"/>
    </source>
</evidence>
<evidence type="ECO:0000256" key="11">
    <source>
        <dbReference type="ARBA" id="ARBA00022692"/>
    </source>
</evidence>
<comment type="pathway">
    <text evidence="3 18">Phospholipid metabolism; CDP-diacylglycerol biosynthesis; CDP-diacylglycerol from sn-glycerol 3-phosphate: step 3/3.</text>
</comment>
<feature type="transmembrane region" description="Helical" evidence="19">
    <location>
        <begin position="135"/>
        <end position="156"/>
    </location>
</feature>
<keyword evidence="12 18" id="KW-0548">Nucleotidyltransferase</keyword>
<keyword evidence="9" id="KW-0444">Lipid biosynthesis</keyword>
<evidence type="ECO:0000256" key="5">
    <source>
        <dbReference type="ARBA" id="ARBA00010185"/>
    </source>
</evidence>
<sequence>MTPHVQRWVTGLIAVPFLFAVIYFGSETLFALVVGAAILAACAEYNFMAFGKGFSWEKGAVMFSGAFLPSAALLGGESLLMAAFTATIMIFFLIFLGSIHEGKITVIPVSRVFFAIVYIPLMLSYFILIRQWENGVLWIFFILILTASGDISAFYFGRTLGKHKFYPLVSPGKTVEGAIGSFAGSILACILYKTCVLPSLPLFHVLILACVGSCFGQLGDLCESAIKRSAGVKDSGTIFPGHGGILDRLDSLIFLAPFVYYYRIFLIV</sequence>
<evidence type="ECO:0000313" key="20">
    <source>
        <dbReference type="EMBL" id="ABC77469.1"/>
    </source>
</evidence>
<dbReference type="InParanoid" id="Q2LTR0"/>
<feature type="transmembrane region" description="Helical" evidence="19">
    <location>
        <begin position="7"/>
        <end position="24"/>
    </location>
</feature>
<dbReference type="RefSeq" id="WP_011417491.1">
    <property type="nucleotide sequence ID" value="NC_007759.1"/>
</dbReference>
<comment type="similarity">
    <text evidence="5 18">Belongs to the CDS family.</text>
</comment>
<evidence type="ECO:0000256" key="14">
    <source>
        <dbReference type="ARBA" id="ARBA00023098"/>
    </source>
</evidence>
<dbReference type="Proteomes" id="UP000001933">
    <property type="component" value="Chromosome"/>
</dbReference>
<evidence type="ECO:0000256" key="17">
    <source>
        <dbReference type="ARBA" id="ARBA00023264"/>
    </source>
</evidence>
<keyword evidence="21" id="KW-1185">Reference proteome</keyword>
<gene>
    <name evidence="20" type="ORF">SYN_00917</name>
</gene>
<keyword evidence="16" id="KW-0594">Phospholipid biosynthesis</keyword>
<evidence type="ECO:0000256" key="2">
    <source>
        <dbReference type="ARBA" id="ARBA00004651"/>
    </source>
</evidence>
<keyword evidence="17" id="KW-1208">Phospholipid metabolism</keyword>
<evidence type="ECO:0000256" key="10">
    <source>
        <dbReference type="ARBA" id="ARBA00022679"/>
    </source>
</evidence>
<dbReference type="KEGG" id="sat:SYN_00917"/>
<dbReference type="UniPathway" id="UPA00557">
    <property type="reaction ID" value="UER00614"/>
</dbReference>
<keyword evidence="8" id="KW-1003">Cell membrane</keyword>
<evidence type="ECO:0000256" key="9">
    <source>
        <dbReference type="ARBA" id="ARBA00022516"/>
    </source>
</evidence>
<evidence type="ECO:0000256" key="4">
    <source>
        <dbReference type="ARBA" id="ARBA00005189"/>
    </source>
</evidence>
<dbReference type="GO" id="GO:0016024">
    <property type="term" value="P:CDP-diacylglycerol biosynthetic process"/>
    <property type="evidence" value="ECO:0007669"/>
    <property type="project" value="UniProtKB-UniPathway"/>
</dbReference>
<dbReference type="GO" id="GO:0004605">
    <property type="term" value="F:phosphatidate cytidylyltransferase activity"/>
    <property type="evidence" value="ECO:0007669"/>
    <property type="project" value="UniProtKB-EC"/>
</dbReference>
<protein>
    <recommendedName>
        <fullName evidence="7 18">Phosphatidate cytidylyltransferase</fullName>
        <ecNumber evidence="6 18">2.7.7.41</ecNumber>
    </recommendedName>
</protein>
<feature type="transmembrane region" description="Helical" evidence="19">
    <location>
        <begin position="112"/>
        <end position="129"/>
    </location>
</feature>
<keyword evidence="11 18" id="KW-0812">Transmembrane</keyword>
<evidence type="ECO:0000313" key="21">
    <source>
        <dbReference type="Proteomes" id="UP000001933"/>
    </source>
</evidence>
<evidence type="ECO:0000256" key="7">
    <source>
        <dbReference type="ARBA" id="ARBA00019373"/>
    </source>
</evidence>
<dbReference type="PANTHER" id="PTHR46382:SF1">
    <property type="entry name" value="PHOSPHATIDATE CYTIDYLYLTRANSFERASE"/>
    <property type="match status" value="1"/>
</dbReference>
<evidence type="ECO:0000256" key="19">
    <source>
        <dbReference type="SAM" id="Phobius"/>
    </source>
</evidence>
<dbReference type="InterPro" id="IPR000374">
    <property type="entry name" value="PC_trans"/>
</dbReference>
<evidence type="ECO:0000256" key="8">
    <source>
        <dbReference type="ARBA" id="ARBA00022475"/>
    </source>
</evidence>
<comment type="catalytic activity">
    <reaction evidence="1 18">
        <text>a 1,2-diacyl-sn-glycero-3-phosphate + CTP + H(+) = a CDP-1,2-diacyl-sn-glycerol + diphosphate</text>
        <dbReference type="Rhea" id="RHEA:16229"/>
        <dbReference type="ChEBI" id="CHEBI:15378"/>
        <dbReference type="ChEBI" id="CHEBI:33019"/>
        <dbReference type="ChEBI" id="CHEBI:37563"/>
        <dbReference type="ChEBI" id="CHEBI:58332"/>
        <dbReference type="ChEBI" id="CHEBI:58608"/>
        <dbReference type="EC" id="2.7.7.41"/>
    </reaction>
</comment>
<feature type="transmembrane region" description="Helical" evidence="19">
    <location>
        <begin position="81"/>
        <end position="100"/>
    </location>
</feature>
<evidence type="ECO:0000256" key="15">
    <source>
        <dbReference type="ARBA" id="ARBA00023136"/>
    </source>
</evidence>
<dbReference type="EC" id="2.7.7.41" evidence="6 18"/>
<comment type="pathway">
    <text evidence="4">Lipid metabolism.</text>
</comment>
<dbReference type="PANTHER" id="PTHR46382">
    <property type="entry name" value="PHOSPHATIDATE CYTIDYLYLTRANSFERASE"/>
    <property type="match status" value="1"/>
</dbReference>